<evidence type="ECO:0000313" key="1">
    <source>
        <dbReference type="EMBL" id="SHF19464.1"/>
    </source>
</evidence>
<dbReference type="EMBL" id="FQUF01000042">
    <property type="protein sequence ID" value="SHF19464.1"/>
    <property type="molecule type" value="Genomic_DNA"/>
</dbReference>
<accession>A0A1M4ZN85</accession>
<name>A0A1M4ZN85_9LACT</name>
<dbReference type="Proteomes" id="UP000184128">
    <property type="component" value="Unassembled WGS sequence"/>
</dbReference>
<organism evidence="1 2">
    <name type="scientific">Atopostipes suicloacalis DSM 15692</name>
    <dbReference type="NCBI Taxonomy" id="1121025"/>
    <lineage>
        <taxon>Bacteria</taxon>
        <taxon>Bacillati</taxon>
        <taxon>Bacillota</taxon>
        <taxon>Bacilli</taxon>
        <taxon>Lactobacillales</taxon>
        <taxon>Carnobacteriaceae</taxon>
        <taxon>Atopostipes</taxon>
    </lineage>
</organism>
<proteinExistence type="predicted"/>
<protein>
    <submittedName>
        <fullName evidence="1">Uncharacterized protein</fullName>
    </submittedName>
</protein>
<gene>
    <name evidence="1" type="ORF">SAMN02745249_02009</name>
</gene>
<dbReference type="RefSeq" id="WP_073298664.1">
    <property type="nucleotide sequence ID" value="NZ_FQUF01000042.1"/>
</dbReference>
<dbReference type="OrthoDB" id="2166745at2"/>
<sequence length="86" mass="10173">MHGDFKYNFIRFHILNEASKNAVQLDDFKNFFDKKDVSDVTDDEVKDQLEHLRGENFLMKKGDSQYEITDQGLEEIDKVKKAMSHF</sequence>
<keyword evidence="2" id="KW-1185">Reference proteome</keyword>
<dbReference type="AlphaFoldDB" id="A0A1M4ZN85"/>
<evidence type="ECO:0000313" key="2">
    <source>
        <dbReference type="Proteomes" id="UP000184128"/>
    </source>
</evidence>
<reference evidence="1 2" key="1">
    <citation type="submission" date="2016-11" db="EMBL/GenBank/DDBJ databases">
        <authorList>
            <person name="Jaros S."/>
            <person name="Januszkiewicz K."/>
            <person name="Wedrychowicz H."/>
        </authorList>
    </citation>
    <scope>NUCLEOTIDE SEQUENCE [LARGE SCALE GENOMIC DNA]</scope>
    <source>
        <strain evidence="1 2">DSM 15692</strain>
    </source>
</reference>